<feature type="compositionally biased region" description="Basic and acidic residues" evidence="2">
    <location>
        <begin position="280"/>
        <end position="294"/>
    </location>
</feature>
<reference evidence="3 4" key="1">
    <citation type="submission" date="2024-11" db="EMBL/GenBank/DDBJ databases">
        <title>Chromosome-level genome assembly of the freshwater bivalve Anodonta woodiana.</title>
        <authorList>
            <person name="Chen X."/>
        </authorList>
    </citation>
    <scope>NUCLEOTIDE SEQUENCE [LARGE SCALE GENOMIC DNA]</scope>
    <source>
        <strain evidence="3">MN2024</strain>
        <tissue evidence="3">Gills</tissue>
    </source>
</reference>
<comment type="caution">
    <text evidence="3">The sequence shown here is derived from an EMBL/GenBank/DDBJ whole genome shotgun (WGS) entry which is preliminary data.</text>
</comment>
<dbReference type="EMBL" id="JBJQND010000007">
    <property type="protein sequence ID" value="KAL3870815.1"/>
    <property type="molecule type" value="Genomic_DNA"/>
</dbReference>
<dbReference type="PANTHER" id="PTHR46518:SF1">
    <property type="entry name" value="OUTER DYNEIN ARM-DOCKING COMPLEX SUBUNIT 3"/>
    <property type="match status" value="1"/>
</dbReference>
<evidence type="ECO:0000313" key="3">
    <source>
        <dbReference type="EMBL" id="KAL3870815.1"/>
    </source>
</evidence>
<evidence type="ECO:0000256" key="2">
    <source>
        <dbReference type="SAM" id="MobiDB-lite"/>
    </source>
</evidence>
<feature type="region of interest" description="Disordered" evidence="2">
    <location>
        <begin position="263"/>
        <end position="294"/>
    </location>
</feature>
<dbReference type="InterPro" id="IPR033192">
    <property type="entry name" value="ODAD3"/>
</dbReference>
<dbReference type="Proteomes" id="UP001634394">
    <property type="component" value="Unassembled WGS sequence"/>
</dbReference>
<feature type="coiled-coil region" evidence="1">
    <location>
        <begin position="115"/>
        <end position="168"/>
    </location>
</feature>
<organism evidence="3 4">
    <name type="scientific">Sinanodonta woodiana</name>
    <name type="common">Chinese pond mussel</name>
    <name type="synonym">Anodonta woodiana</name>
    <dbReference type="NCBI Taxonomy" id="1069815"/>
    <lineage>
        <taxon>Eukaryota</taxon>
        <taxon>Metazoa</taxon>
        <taxon>Spiralia</taxon>
        <taxon>Lophotrochozoa</taxon>
        <taxon>Mollusca</taxon>
        <taxon>Bivalvia</taxon>
        <taxon>Autobranchia</taxon>
        <taxon>Heteroconchia</taxon>
        <taxon>Palaeoheterodonta</taxon>
        <taxon>Unionida</taxon>
        <taxon>Unionoidea</taxon>
        <taxon>Unionidae</taxon>
        <taxon>Unioninae</taxon>
        <taxon>Sinanodonta</taxon>
    </lineage>
</organism>
<dbReference type="PANTHER" id="PTHR46518">
    <property type="entry name" value="COILED-COIL DOMAIN-CONTAINING PROTEIN 151"/>
    <property type="match status" value="1"/>
</dbReference>
<gene>
    <name evidence="3" type="ORF">ACJMK2_038855</name>
</gene>
<dbReference type="AlphaFoldDB" id="A0ABD3WA80"/>
<sequence>MPQASVKADVLRSAWTLSEQIEENRGKLHLKERDANALYEDAEVHKLNFEKLIAMLRKENKEKRIELSRSINWSEEVIRSVFRNRKQELLSMHNCTTSKAISVMDQKVCEASKRLNVMQHKRQQCIKRLADLEKEQDRMLKISSIDITEDKEQEIRQIENEIDKADIKFSAAANITRRYEEIFDKMQEECEIYPMKLDLLEEAYRETSKEMEELKEMKEKAIRAGEEARRDLHAMEREMYQTKRVRDQQLNEIRKEVEKRKEVADKTEKRMRVAVTSETGESKTARQQQRKTERQEKMLTLENAFEIIKRNIHVSDITDVVVRVSNQGSTHQKLQKDKKEKLIKRTKLQEELNKLTQIFKDLKFNSHQQMLKGRKMVHDLFNFLDAEEKRRNTALENRSQNEKLLTDLQYGIATLLGKLKDVKLKPPAHNFSHGEPLGDLDQCVKKLRLLFFELGLKKFVPTVISKIENQKFHQYLESQVPPVYVRVRVTQDDLSETDEIYFDHDQDNEGFTTREDIKLQGQEILNSLVKPKKKKGRKRNP</sequence>
<protein>
    <submittedName>
        <fullName evidence="3">Uncharacterized protein</fullName>
    </submittedName>
</protein>
<keyword evidence="1" id="KW-0175">Coiled coil</keyword>
<name>A0ABD3WA80_SINWO</name>
<proteinExistence type="predicted"/>
<accession>A0ABD3WA80</accession>
<feature type="coiled-coil region" evidence="1">
    <location>
        <begin position="331"/>
        <end position="365"/>
    </location>
</feature>
<evidence type="ECO:0000313" key="4">
    <source>
        <dbReference type="Proteomes" id="UP001634394"/>
    </source>
</evidence>
<keyword evidence="4" id="KW-1185">Reference proteome</keyword>
<evidence type="ECO:0000256" key="1">
    <source>
        <dbReference type="SAM" id="Coils"/>
    </source>
</evidence>